<dbReference type="OrthoDB" id="9808195at2"/>
<feature type="binding site" evidence="3">
    <location>
        <position position="127"/>
    </location>
    <ligand>
        <name>Zn(2+)</name>
        <dbReference type="ChEBI" id="CHEBI:29105"/>
        <label>2</label>
    </ligand>
</feature>
<evidence type="ECO:0000256" key="3">
    <source>
        <dbReference type="PIRSR" id="PIRSR001235-1"/>
    </source>
</evidence>
<organism evidence="6 7">
    <name type="scientific">Campylobacter gracilis RM3268</name>
    <dbReference type="NCBI Taxonomy" id="553220"/>
    <lineage>
        <taxon>Bacteria</taxon>
        <taxon>Pseudomonadati</taxon>
        <taxon>Campylobacterota</taxon>
        <taxon>Epsilonproteobacteria</taxon>
        <taxon>Campylobacterales</taxon>
        <taxon>Campylobacteraceae</taxon>
        <taxon>Campylobacter</taxon>
    </lineage>
</organism>
<dbReference type="Pfam" id="PF07687">
    <property type="entry name" value="M20_dimer"/>
    <property type="match status" value="1"/>
</dbReference>
<dbReference type="PIRSF" id="PIRSF001235">
    <property type="entry name" value="Amidase_carbamoylase"/>
    <property type="match status" value="1"/>
</dbReference>
<gene>
    <name evidence="6" type="ORF">CAMGR0001_0061</name>
</gene>
<evidence type="ECO:0000256" key="1">
    <source>
        <dbReference type="ARBA" id="ARBA00006153"/>
    </source>
</evidence>
<protein>
    <submittedName>
        <fullName evidence="6">Amidase, hydantoinase/carbamoylase family</fullName>
        <ecNumber evidence="6">3.5.-.-</ecNumber>
    </submittedName>
</protein>
<keyword evidence="3" id="KW-0479">Metal-binding</keyword>
<name>C8PI80_9BACT</name>
<comment type="cofactor">
    <cofactor evidence="3">
        <name>Zn(2+)</name>
        <dbReference type="ChEBI" id="CHEBI:29105"/>
    </cofactor>
    <text evidence="3">Binds 2 Zn(2+) ions per subunit.</text>
</comment>
<dbReference type="NCBIfam" id="NF006771">
    <property type="entry name" value="PRK09290.1-5"/>
    <property type="match status" value="1"/>
</dbReference>
<evidence type="ECO:0000256" key="4">
    <source>
        <dbReference type="PIRSR" id="PIRSR001235-2"/>
    </source>
</evidence>
<comment type="caution">
    <text evidence="6">The sequence shown here is derived from an EMBL/GenBank/DDBJ whole genome shotgun (WGS) entry which is preliminary data.</text>
</comment>
<feature type="binding site" evidence="3">
    <location>
        <position position="81"/>
    </location>
    <ligand>
        <name>Zn(2+)</name>
        <dbReference type="ChEBI" id="CHEBI:29105"/>
        <label>1</label>
    </ligand>
</feature>
<dbReference type="PANTHER" id="PTHR32494">
    <property type="entry name" value="ALLANTOATE DEIMINASE-RELATED"/>
    <property type="match status" value="1"/>
</dbReference>
<evidence type="ECO:0000259" key="5">
    <source>
        <dbReference type="Pfam" id="PF07687"/>
    </source>
</evidence>
<reference evidence="6 7" key="1">
    <citation type="submission" date="2009-07" db="EMBL/GenBank/DDBJ databases">
        <authorList>
            <person name="Madupu R."/>
            <person name="Sebastian Y."/>
            <person name="Durkin A.S."/>
            <person name="Torralba M."/>
            <person name="Methe B."/>
            <person name="Sutton G.G."/>
            <person name="Strausberg R.L."/>
            <person name="Nelson K.E."/>
        </authorList>
    </citation>
    <scope>NUCLEOTIDE SEQUENCE [LARGE SCALE GENOMIC DNA]</scope>
    <source>
        <strain evidence="6 7">RM3268</strain>
    </source>
</reference>
<dbReference type="RefSeq" id="WP_005871513.1">
    <property type="nucleotide sequence ID" value="NZ_ACYG01000025.1"/>
</dbReference>
<proteinExistence type="inferred from homology"/>
<feature type="binding site" evidence="4">
    <location>
        <position position="217"/>
    </location>
    <ligand>
        <name>allantoate</name>
        <dbReference type="ChEBI" id="CHEBI:17536"/>
    </ligand>
</feature>
<dbReference type="InterPro" id="IPR002933">
    <property type="entry name" value="Peptidase_M20"/>
</dbReference>
<dbReference type="Gene3D" id="3.30.70.360">
    <property type="match status" value="1"/>
</dbReference>
<dbReference type="InterPro" id="IPR010158">
    <property type="entry name" value="Amidase_Cbmase"/>
</dbReference>
<dbReference type="Proteomes" id="UP000005709">
    <property type="component" value="Unassembled WGS sequence"/>
</dbReference>
<dbReference type="CDD" id="cd03884">
    <property type="entry name" value="M20_bAS"/>
    <property type="match status" value="1"/>
</dbReference>
<dbReference type="PANTHER" id="PTHR32494:SF5">
    <property type="entry name" value="ALLANTOATE AMIDOHYDROLASE"/>
    <property type="match status" value="1"/>
</dbReference>
<dbReference type="InterPro" id="IPR011650">
    <property type="entry name" value="Peptidase_M20_dimer"/>
</dbReference>
<dbReference type="SUPFAM" id="SSF55031">
    <property type="entry name" value="Bacterial exopeptidase dimerisation domain"/>
    <property type="match status" value="1"/>
</dbReference>
<dbReference type="EMBL" id="ACYG01000025">
    <property type="protein sequence ID" value="EEV17470.1"/>
    <property type="molecule type" value="Genomic_DNA"/>
</dbReference>
<dbReference type="GO" id="GO:0016813">
    <property type="term" value="F:hydrolase activity, acting on carbon-nitrogen (but not peptide) bonds, in linear amidines"/>
    <property type="evidence" value="ECO:0007669"/>
    <property type="project" value="InterPro"/>
</dbReference>
<evidence type="ECO:0000256" key="2">
    <source>
        <dbReference type="ARBA" id="ARBA00022801"/>
    </source>
</evidence>
<dbReference type="eggNOG" id="COG0624">
    <property type="taxonomic scope" value="Bacteria"/>
</dbReference>
<evidence type="ECO:0000313" key="7">
    <source>
        <dbReference type="Proteomes" id="UP000005709"/>
    </source>
</evidence>
<feature type="binding site" evidence="3">
    <location>
        <position position="192"/>
    </location>
    <ligand>
        <name>Zn(2+)</name>
        <dbReference type="ChEBI" id="CHEBI:29105"/>
        <label>1</label>
    </ligand>
</feature>
<keyword evidence="2 6" id="KW-0378">Hydrolase</keyword>
<keyword evidence="3" id="KW-0862">Zinc</keyword>
<feature type="binding site" evidence="3">
    <location>
        <position position="92"/>
    </location>
    <ligand>
        <name>Zn(2+)</name>
        <dbReference type="ChEBI" id="CHEBI:29105"/>
        <label>1</label>
    </ligand>
</feature>
<dbReference type="SUPFAM" id="SSF53187">
    <property type="entry name" value="Zn-dependent exopeptidases"/>
    <property type="match status" value="1"/>
</dbReference>
<feature type="binding site" evidence="3">
    <location>
        <position position="92"/>
    </location>
    <ligand>
        <name>Zn(2+)</name>
        <dbReference type="ChEBI" id="CHEBI:29105"/>
        <label>2</label>
    </ligand>
</feature>
<feature type="binding site" evidence="4">
    <location>
        <position position="289"/>
    </location>
    <ligand>
        <name>allantoate</name>
        <dbReference type="ChEBI" id="CHEBI:17536"/>
    </ligand>
</feature>
<dbReference type="Gene3D" id="3.40.630.10">
    <property type="entry name" value="Zn peptidases"/>
    <property type="match status" value="1"/>
</dbReference>
<keyword evidence="7" id="KW-1185">Reference proteome</keyword>
<dbReference type="EC" id="3.5.-.-" evidence="6"/>
<dbReference type="GO" id="GO:0046872">
    <property type="term" value="F:metal ion binding"/>
    <property type="evidence" value="ECO:0007669"/>
    <property type="project" value="UniProtKB-KW"/>
</dbReference>
<accession>C8PI80</accession>
<evidence type="ECO:0000313" key="6">
    <source>
        <dbReference type="EMBL" id="EEV17470.1"/>
    </source>
</evidence>
<feature type="domain" description="Peptidase M20 dimerisation" evidence="5">
    <location>
        <begin position="217"/>
        <end position="310"/>
    </location>
</feature>
<dbReference type="NCBIfam" id="TIGR01879">
    <property type="entry name" value="hydantase"/>
    <property type="match status" value="1"/>
</dbReference>
<dbReference type="Pfam" id="PF01546">
    <property type="entry name" value="Peptidase_M20"/>
    <property type="match status" value="1"/>
</dbReference>
<dbReference type="STRING" id="824.CGRAC_0113"/>
<dbReference type="InterPro" id="IPR036264">
    <property type="entry name" value="Bact_exopeptidase_dim_dom"/>
</dbReference>
<feature type="binding site" evidence="3">
    <location>
        <position position="384"/>
    </location>
    <ligand>
        <name>Zn(2+)</name>
        <dbReference type="ChEBI" id="CHEBI:29105"/>
        <label>2</label>
    </ligand>
</feature>
<dbReference type="AlphaFoldDB" id="C8PI80"/>
<comment type="similarity">
    <text evidence="1">Belongs to the peptidase M20 family.</text>
</comment>
<sequence length="412" mass="44581">MEINTQRLKSEFEQISRFGALAGGGLTRLAFSREDKEARDFLISLLQKENFKIKIDDTGNIFAKFSGVNNPDLPSVSAGSHIDSVPQGGFYDGTLGVMAALEAIRTVRDSGERLARPLELIVFVCEESSRFKMATVGSKIISGKLSRQRLGELKDKDGISLFDAMGDFGLNPANLKNCVLPKSSFHSYIELHIEQGPVLQRRGIPVGVVTGIAAPVRYELRIEGRADHSGATPMDMRCDALACASEIVLSAERIAKEGKTTVATTGYANALPGVLNVIPGSCTLGLDIRDIDEEALRAADYKICAAIDEICARRGCKFELKNLIKDRPVKLSEEMIALLESCAGELKIPSLRLPSGAGHDAMNMTELADRVGMLFVPCKDGISHNVNESINWHDAFAATKVLAAAMLSLAKK</sequence>
<feature type="binding site" evidence="4">
    <location>
        <position position="276"/>
    </location>
    <ligand>
        <name>allantoate</name>
        <dbReference type="ChEBI" id="CHEBI:17536"/>
    </ligand>
</feature>